<evidence type="ECO:0000256" key="3">
    <source>
        <dbReference type="ARBA" id="ARBA00023012"/>
    </source>
</evidence>
<evidence type="ECO:0000313" key="13">
    <source>
        <dbReference type="Proteomes" id="UP000198806"/>
    </source>
</evidence>
<evidence type="ECO:0000256" key="9">
    <source>
        <dbReference type="PROSITE-ProRule" id="PRU01091"/>
    </source>
</evidence>
<dbReference type="InterPro" id="IPR001867">
    <property type="entry name" value="OmpR/PhoB-type_DNA-bd"/>
</dbReference>
<keyword evidence="6" id="KW-0804">Transcription</keyword>
<sequence>MRILVIEDDKELCSILEYQMKKSGMEVDFCHDGEEALLYGTKQTYDVIMLDRMLPGMEGISVLEKLRRNKVSTPVIMVTAMDQIENRIEGLDSGADDYLTKPFEVGELLARIRALARRPSRIESIDELYFSDFYLDLGKMQLIRGEESCGLSKREGDLLAFFIKNKGQILTRELILTRVWGADSFVTDGNLDNFIYFLRKRLKSVHSNATIKTIRSVGYQLEE</sequence>
<dbReference type="InterPro" id="IPR036388">
    <property type="entry name" value="WH-like_DNA-bd_sf"/>
</dbReference>
<keyword evidence="13" id="KW-1185">Reference proteome</keyword>
<dbReference type="FunFam" id="3.40.50.2300:FF:000002">
    <property type="entry name" value="DNA-binding response regulator PhoP"/>
    <property type="match status" value="1"/>
</dbReference>
<feature type="DNA-binding region" description="OmpR/PhoB-type" evidence="9">
    <location>
        <begin position="125"/>
        <end position="223"/>
    </location>
</feature>
<accession>A0A1I5J0W5</accession>
<dbReference type="Pfam" id="PF00072">
    <property type="entry name" value="Response_reg"/>
    <property type="match status" value="1"/>
</dbReference>
<dbReference type="CDD" id="cd00383">
    <property type="entry name" value="trans_reg_C"/>
    <property type="match status" value="1"/>
</dbReference>
<organism evidence="12 13">
    <name type="scientific">Anaerocolumna aminovalerica</name>
    <dbReference type="NCBI Taxonomy" id="1527"/>
    <lineage>
        <taxon>Bacteria</taxon>
        <taxon>Bacillati</taxon>
        <taxon>Bacillota</taxon>
        <taxon>Clostridia</taxon>
        <taxon>Lachnospirales</taxon>
        <taxon>Lachnospiraceae</taxon>
        <taxon>Anaerocolumna</taxon>
    </lineage>
</organism>
<dbReference type="Proteomes" id="UP000198806">
    <property type="component" value="Unassembled WGS sequence"/>
</dbReference>
<feature type="domain" description="OmpR/PhoB-type" evidence="11">
    <location>
        <begin position="125"/>
        <end position="223"/>
    </location>
</feature>
<dbReference type="PANTHER" id="PTHR48111:SF22">
    <property type="entry name" value="REGULATOR OF RPOS"/>
    <property type="match status" value="1"/>
</dbReference>
<name>A0A1I5J0W5_9FIRM</name>
<evidence type="ECO:0000256" key="4">
    <source>
        <dbReference type="ARBA" id="ARBA00023015"/>
    </source>
</evidence>
<dbReference type="InterPro" id="IPR016032">
    <property type="entry name" value="Sig_transdc_resp-reg_C-effctor"/>
</dbReference>
<dbReference type="GO" id="GO:0000156">
    <property type="term" value="F:phosphorelay response regulator activity"/>
    <property type="evidence" value="ECO:0007669"/>
    <property type="project" value="TreeGrafter"/>
</dbReference>
<dbReference type="Gene3D" id="6.10.250.690">
    <property type="match status" value="1"/>
</dbReference>
<dbReference type="SMART" id="SM00448">
    <property type="entry name" value="REC"/>
    <property type="match status" value="1"/>
</dbReference>
<dbReference type="SUPFAM" id="SSF52172">
    <property type="entry name" value="CheY-like"/>
    <property type="match status" value="1"/>
</dbReference>
<dbReference type="SMART" id="SM00862">
    <property type="entry name" value="Trans_reg_C"/>
    <property type="match status" value="1"/>
</dbReference>
<dbReference type="Pfam" id="PF00486">
    <property type="entry name" value="Trans_reg_C"/>
    <property type="match status" value="1"/>
</dbReference>
<dbReference type="InterPro" id="IPR001789">
    <property type="entry name" value="Sig_transdc_resp-reg_receiver"/>
</dbReference>
<dbReference type="GO" id="GO:0000976">
    <property type="term" value="F:transcription cis-regulatory region binding"/>
    <property type="evidence" value="ECO:0007669"/>
    <property type="project" value="TreeGrafter"/>
</dbReference>
<dbReference type="RefSeq" id="WP_091689144.1">
    <property type="nucleotide sequence ID" value="NZ_BAABFM010000076.1"/>
</dbReference>
<gene>
    <name evidence="12" type="ORF">SAMN04489757_16011</name>
</gene>
<evidence type="ECO:0000256" key="6">
    <source>
        <dbReference type="ARBA" id="ARBA00023163"/>
    </source>
</evidence>
<dbReference type="GO" id="GO:0032993">
    <property type="term" value="C:protein-DNA complex"/>
    <property type="evidence" value="ECO:0007669"/>
    <property type="project" value="TreeGrafter"/>
</dbReference>
<evidence type="ECO:0000256" key="5">
    <source>
        <dbReference type="ARBA" id="ARBA00023125"/>
    </source>
</evidence>
<dbReference type="Gene3D" id="3.40.50.2300">
    <property type="match status" value="1"/>
</dbReference>
<evidence type="ECO:0000259" key="10">
    <source>
        <dbReference type="PROSITE" id="PS50110"/>
    </source>
</evidence>
<evidence type="ECO:0000259" key="11">
    <source>
        <dbReference type="PROSITE" id="PS51755"/>
    </source>
</evidence>
<feature type="domain" description="Response regulatory" evidence="10">
    <location>
        <begin position="2"/>
        <end position="116"/>
    </location>
</feature>
<dbReference type="InterPro" id="IPR011006">
    <property type="entry name" value="CheY-like_superfamily"/>
</dbReference>
<protein>
    <recommendedName>
        <fullName evidence="1">Stage 0 sporulation protein A homolog</fullName>
    </recommendedName>
</protein>
<dbReference type="SUPFAM" id="SSF46894">
    <property type="entry name" value="C-terminal effector domain of the bipartite response regulators"/>
    <property type="match status" value="1"/>
</dbReference>
<evidence type="ECO:0000256" key="2">
    <source>
        <dbReference type="ARBA" id="ARBA00022553"/>
    </source>
</evidence>
<keyword evidence="4" id="KW-0805">Transcription regulation</keyword>
<reference evidence="12 13" key="1">
    <citation type="submission" date="2016-10" db="EMBL/GenBank/DDBJ databases">
        <authorList>
            <person name="de Groot N.N."/>
        </authorList>
    </citation>
    <scope>NUCLEOTIDE SEQUENCE [LARGE SCALE GENOMIC DNA]</scope>
    <source>
        <strain evidence="12 13">DSM 1283</strain>
    </source>
</reference>
<dbReference type="PROSITE" id="PS51755">
    <property type="entry name" value="OMPR_PHOB"/>
    <property type="match status" value="1"/>
</dbReference>
<dbReference type="AlphaFoldDB" id="A0A1I5J0W5"/>
<dbReference type="EMBL" id="FOWD01000060">
    <property type="protein sequence ID" value="SFO66260.1"/>
    <property type="molecule type" value="Genomic_DNA"/>
</dbReference>
<dbReference type="PANTHER" id="PTHR48111">
    <property type="entry name" value="REGULATOR OF RPOS"/>
    <property type="match status" value="1"/>
</dbReference>
<feature type="modified residue" description="4-aspartylphosphate" evidence="8">
    <location>
        <position position="51"/>
    </location>
</feature>
<comment type="function">
    <text evidence="7">May play the central regulatory role in sporulation. It may be an element of the effector pathway responsible for the activation of sporulation genes in response to nutritional stress. Spo0A may act in concert with spo0H (a sigma factor) to control the expression of some genes that are critical to the sporulation process.</text>
</comment>
<evidence type="ECO:0000256" key="1">
    <source>
        <dbReference type="ARBA" id="ARBA00018672"/>
    </source>
</evidence>
<dbReference type="Gene3D" id="1.10.10.10">
    <property type="entry name" value="Winged helix-like DNA-binding domain superfamily/Winged helix DNA-binding domain"/>
    <property type="match status" value="1"/>
</dbReference>
<evidence type="ECO:0000313" key="12">
    <source>
        <dbReference type="EMBL" id="SFO66260.1"/>
    </source>
</evidence>
<keyword evidence="3" id="KW-0902">Two-component regulatory system</keyword>
<evidence type="ECO:0000256" key="7">
    <source>
        <dbReference type="ARBA" id="ARBA00024867"/>
    </source>
</evidence>
<keyword evidence="2 8" id="KW-0597">Phosphoprotein</keyword>
<proteinExistence type="predicted"/>
<dbReference type="InterPro" id="IPR039420">
    <property type="entry name" value="WalR-like"/>
</dbReference>
<dbReference type="GO" id="GO:0006355">
    <property type="term" value="P:regulation of DNA-templated transcription"/>
    <property type="evidence" value="ECO:0007669"/>
    <property type="project" value="InterPro"/>
</dbReference>
<evidence type="ECO:0000256" key="8">
    <source>
        <dbReference type="PROSITE-ProRule" id="PRU00169"/>
    </source>
</evidence>
<dbReference type="STRING" id="1527.SAMN04489757_16011"/>
<dbReference type="PROSITE" id="PS50110">
    <property type="entry name" value="RESPONSE_REGULATORY"/>
    <property type="match status" value="1"/>
</dbReference>
<dbReference type="OrthoDB" id="9790442at2"/>
<keyword evidence="5 9" id="KW-0238">DNA-binding</keyword>
<dbReference type="GO" id="GO:0005829">
    <property type="term" value="C:cytosol"/>
    <property type="evidence" value="ECO:0007669"/>
    <property type="project" value="TreeGrafter"/>
</dbReference>